<proteinExistence type="predicted"/>
<feature type="compositionally biased region" description="Basic and acidic residues" evidence="7">
    <location>
        <begin position="1264"/>
        <end position="1282"/>
    </location>
</feature>
<reference evidence="11" key="1">
    <citation type="journal article" date="2020" name="Ecol. Evol.">
        <title>Genome structure and content of the rice root-knot nematode (Meloidogyne graminicola).</title>
        <authorList>
            <person name="Phan N.T."/>
            <person name="Danchin E.G.J."/>
            <person name="Klopp C."/>
            <person name="Perfus-Barbeoch L."/>
            <person name="Kozlowski D.K."/>
            <person name="Koutsovoulos G.D."/>
            <person name="Lopez-Roques C."/>
            <person name="Bouchez O."/>
            <person name="Zahm M."/>
            <person name="Besnard G."/>
            <person name="Bellafiore S."/>
        </authorList>
    </citation>
    <scope>NUCLEOTIDE SEQUENCE</scope>
    <source>
        <strain evidence="11">VN-18</strain>
    </source>
</reference>
<dbReference type="InterPro" id="IPR011011">
    <property type="entry name" value="Znf_FYVE_PHD"/>
</dbReference>
<protein>
    <submittedName>
        <fullName evidence="11">FHA domain-containing protein</fullName>
    </submittedName>
</protein>
<keyword evidence="5" id="KW-0539">Nucleus</keyword>
<dbReference type="PROSITE" id="PS50016">
    <property type="entry name" value="ZF_PHD_2"/>
    <property type="match status" value="1"/>
</dbReference>
<dbReference type="Proteomes" id="UP000605970">
    <property type="component" value="Unassembled WGS sequence"/>
</dbReference>
<feature type="compositionally biased region" description="Low complexity" evidence="7">
    <location>
        <begin position="307"/>
        <end position="316"/>
    </location>
</feature>
<keyword evidence="3 6" id="KW-0863">Zinc-finger</keyword>
<dbReference type="PANTHER" id="PTHR15464:SF1">
    <property type="entry name" value="TRANSCRIPTION FACTOR 19"/>
    <property type="match status" value="1"/>
</dbReference>
<feature type="region of interest" description="Disordered" evidence="7">
    <location>
        <begin position="795"/>
        <end position="822"/>
    </location>
</feature>
<feature type="domain" description="CW-type" evidence="10">
    <location>
        <begin position="1428"/>
        <end position="1467"/>
    </location>
</feature>
<keyword evidence="4" id="KW-0862">Zinc</keyword>
<feature type="compositionally biased region" description="Polar residues" evidence="7">
    <location>
        <begin position="999"/>
        <end position="1008"/>
    </location>
</feature>
<keyword evidence="12" id="KW-1185">Reference proteome</keyword>
<evidence type="ECO:0000256" key="7">
    <source>
        <dbReference type="SAM" id="MobiDB-lite"/>
    </source>
</evidence>
<dbReference type="InterPro" id="IPR042803">
    <property type="entry name" value="TCF19"/>
</dbReference>
<dbReference type="Pfam" id="PF00498">
    <property type="entry name" value="FHA"/>
    <property type="match status" value="1"/>
</dbReference>
<name>A0A8S9ZUP7_9BILA</name>
<dbReference type="InterPro" id="IPR000253">
    <property type="entry name" value="FHA_dom"/>
</dbReference>
<evidence type="ECO:0000256" key="4">
    <source>
        <dbReference type="ARBA" id="ARBA00022833"/>
    </source>
</evidence>
<dbReference type="EMBL" id="JABEBT010000024">
    <property type="protein sequence ID" value="KAF7636996.1"/>
    <property type="molecule type" value="Genomic_DNA"/>
</dbReference>
<dbReference type="GO" id="GO:0008270">
    <property type="term" value="F:zinc ion binding"/>
    <property type="evidence" value="ECO:0007669"/>
    <property type="project" value="UniProtKB-KW"/>
</dbReference>
<feature type="compositionally biased region" description="Basic and acidic residues" evidence="7">
    <location>
        <begin position="1341"/>
        <end position="1351"/>
    </location>
</feature>
<dbReference type="InterPro" id="IPR008984">
    <property type="entry name" value="SMAD_FHA_dom_sf"/>
</dbReference>
<evidence type="ECO:0000256" key="1">
    <source>
        <dbReference type="ARBA" id="ARBA00004123"/>
    </source>
</evidence>
<keyword evidence="2" id="KW-0479">Metal-binding</keyword>
<feature type="compositionally biased region" description="Basic and acidic residues" evidence="7">
    <location>
        <begin position="1093"/>
        <end position="1104"/>
    </location>
</feature>
<dbReference type="SUPFAM" id="SSF49879">
    <property type="entry name" value="SMAD/FHA domain"/>
    <property type="match status" value="1"/>
</dbReference>
<feature type="compositionally biased region" description="Acidic residues" evidence="7">
    <location>
        <begin position="1316"/>
        <end position="1327"/>
    </location>
</feature>
<feature type="region of interest" description="Disordered" evidence="7">
    <location>
        <begin position="732"/>
        <end position="756"/>
    </location>
</feature>
<dbReference type="Gene3D" id="2.60.200.20">
    <property type="match status" value="1"/>
</dbReference>
<dbReference type="InterPro" id="IPR011124">
    <property type="entry name" value="Znf_CW"/>
</dbReference>
<feature type="domain" description="FHA" evidence="8">
    <location>
        <begin position="54"/>
        <end position="113"/>
    </location>
</feature>
<accession>A0A8S9ZUP7</accession>
<evidence type="ECO:0000313" key="11">
    <source>
        <dbReference type="EMBL" id="KAF7636996.1"/>
    </source>
</evidence>
<dbReference type="SMART" id="SM00240">
    <property type="entry name" value="FHA"/>
    <property type="match status" value="1"/>
</dbReference>
<evidence type="ECO:0000259" key="10">
    <source>
        <dbReference type="PROSITE" id="PS51050"/>
    </source>
</evidence>
<evidence type="ECO:0000256" key="6">
    <source>
        <dbReference type="PROSITE-ProRule" id="PRU00146"/>
    </source>
</evidence>
<feature type="compositionally biased region" description="Basic and acidic residues" evidence="7">
    <location>
        <begin position="1360"/>
        <end position="1370"/>
    </location>
</feature>
<dbReference type="GO" id="GO:0010468">
    <property type="term" value="P:regulation of gene expression"/>
    <property type="evidence" value="ECO:0007669"/>
    <property type="project" value="InterPro"/>
</dbReference>
<dbReference type="PROSITE" id="PS51050">
    <property type="entry name" value="ZF_CW"/>
    <property type="match status" value="1"/>
</dbReference>
<dbReference type="PROSITE" id="PS50006">
    <property type="entry name" value="FHA_DOMAIN"/>
    <property type="match status" value="1"/>
</dbReference>
<comment type="caution">
    <text evidence="11">The sequence shown here is derived from an EMBL/GenBank/DDBJ whole genome shotgun (WGS) entry which is preliminary data.</text>
</comment>
<evidence type="ECO:0000256" key="2">
    <source>
        <dbReference type="ARBA" id="ARBA00022723"/>
    </source>
</evidence>
<feature type="region of interest" description="Disordered" evidence="7">
    <location>
        <begin position="1186"/>
        <end position="1416"/>
    </location>
</feature>
<gene>
    <name evidence="11" type="ORF">Mgra_00003575</name>
</gene>
<dbReference type="CDD" id="cd22685">
    <property type="entry name" value="FHA_TCF19"/>
    <property type="match status" value="1"/>
</dbReference>
<feature type="compositionally biased region" description="Basic and acidic residues" evidence="7">
    <location>
        <begin position="963"/>
        <end position="992"/>
    </location>
</feature>
<dbReference type="OrthoDB" id="436852at2759"/>
<comment type="subcellular location">
    <subcellularLocation>
        <location evidence="1">Nucleus</location>
    </subcellularLocation>
</comment>
<feature type="region of interest" description="Disordered" evidence="7">
    <location>
        <begin position="1075"/>
        <end position="1107"/>
    </location>
</feature>
<feature type="compositionally biased region" description="Acidic residues" evidence="7">
    <location>
        <begin position="1387"/>
        <end position="1405"/>
    </location>
</feature>
<feature type="region of interest" description="Disordered" evidence="7">
    <location>
        <begin position="307"/>
        <end position="335"/>
    </location>
</feature>
<dbReference type="InterPro" id="IPR013083">
    <property type="entry name" value="Znf_RING/FYVE/PHD"/>
</dbReference>
<evidence type="ECO:0000313" key="12">
    <source>
        <dbReference type="Proteomes" id="UP000605970"/>
    </source>
</evidence>
<feature type="compositionally biased region" description="Basic residues" evidence="7">
    <location>
        <begin position="1371"/>
        <end position="1382"/>
    </location>
</feature>
<evidence type="ECO:0000256" key="5">
    <source>
        <dbReference type="ARBA" id="ARBA00023242"/>
    </source>
</evidence>
<feature type="compositionally biased region" description="Low complexity" evidence="7">
    <location>
        <begin position="1218"/>
        <end position="1229"/>
    </location>
</feature>
<feature type="compositionally biased region" description="Low complexity" evidence="7">
    <location>
        <begin position="324"/>
        <end position="335"/>
    </location>
</feature>
<evidence type="ECO:0000259" key="9">
    <source>
        <dbReference type="PROSITE" id="PS50016"/>
    </source>
</evidence>
<dbReference type="PANTHER" id="PTHR15464">
    <property type="entry name" value="TRANSCRIPTION FACTOR 19"/>
    <property type="match status" value="1"/>
</dbReference>
<dbReference type="InterPro" id="IPR019787">
    <property type="entry name" value="Znf_PHD-finger"/>
</dbReference>
<dbReference type="Gene3D" id="3.30.40.10">
    <property type="entry name" value="Zinc/RING finger domain, C3HC4 (zinc finger)"/>
    <property type="match status" value="1"/>
</dbReference>
<organism evidence="11 12">
    <name type="scientific">Meloidogyne graminicola</name>
    <dbReference type="NCBI Taxonomy" id="189291"/>
    <lineage>
        <taxon>Eukaryota</taxon>
        <taxon>Metazoa</taxon>
        <taxon>Ecdysozoa</taxon>
        <taxon>Nematoda</taxon>
        <taxon>Chromadorea</taxon>
        <taxon>Rhabditida</taxon>
        <taxon>Tylenchina</taxon>
        <taxon>Tylenchomorpha</taxon>
        <taxon>Tylenchoidea</taxon>
        <taxon>Meloidogynidae</taxon>
        <taxon>Meloidogyninae</taxon>
        <taxon>Meloidogyne</taxon>
    </lineage>
</organism>
<evidence type="ECO:0000256" key="3">
    <source>
        <dbReference type="ARBA" id="ARBA00022771"/>
    </source>
</evidence>
<evidence type="ECO:0000259" key="8">
    <source>
        <dbReference type="PROSITE" id="PS50006"/>
    </source>
</evidence>
<feature type="region of interest" description="Disordered" evidence="7">
    <location>
        <begin position="938"/>
        <end position="1020"/>
    </location>
</feature>
<feature type="domain" description="PHD-type" evidence="9">
    <location>
        <begin position="1416"/>
        <end position="1467"/>
    </location>
</feature>
<dbReference type="SUPFAM" id="SSF57903">
    <property type="entry name" value="FYVE/PHD zinc finger"/>
    <property type="match status" value="1"/>
</dbReference>
<sequence length="1467" mass="159526">MGESEKSNFSMFHLRRIQFQTFVKDKGPINDSLEPSVEPAILGRSTMILLDKQTKIGRNPELVDVVLHSVVHSNMISRDHSEIVGVKDDKGKYVRYLITDRSLNGTYVNDTRVNIQQQLKEGDLIKFGHVNGAAIKAGQYAPQESAEFIFRFERALSNYNYFGYTKKRVRHQSEHRRAYMQINSDLVLPTEVYSLVAPPKALPPSSGTLSGPSRSSMNATIPAATVAPDSTTNNCNSSAVVPSTVLTTPSSISATIPVSSSISHNGTNGCLGANLPSTAMQNSSTLNHQQQNLAHLAFAAATTAATNSQQQQQHSSTVCINPIGGNTSSSQTTTNQQQQALLNQLGLGTMTAATTEEQVAALRSLMASDMERLAAQQQWQKSLFNLNSLQQQNPLIYGHAFPAAAVAAAALFSGIGGIDLNSAAANQTAIAASLWPNIRASLPATQDWTQQQKAATLAHQLQLRLPVYQQPQQQSNQLIAANGQTRAASVSSATVASSLFGAPSAFSLPSQQQTAASVPPNSTNNLQLSNNVSNATTVGLLVTQPSQNQSLSNLSNAAYSSCTSSTNHPSLLGFRTGAVVPLSRGASSSSLTQPTTSTAHLNIEQIEAKVVTSNGWPNIGDGFINSSSNKLSPILAASARGVATSTPNDALQRIPDIASALAAAFSAAQQQQQANNHNNNDITSPINIPISVTNSTSKSVTTSSLQSNSSSLSITPSLQHSLAQRLLASTPISSSSLNNSTTTPLNGNNNINNKRYTNSGASSNFSSSSGISSAASTSLLQSPSAIIPVRHQYEPSTSISDPITSPPSSLNSSGASSAFSSAQQNQINNTNGNITNLSTLTAALFAADKVNNNAKRPTIDSQLQQQNLLSRSLTDGTCESTTSVDVEEKTQQIPSIDKESNLKVSVNNSSLILSLPQSEQQQRILKNTIDESKMTRLMECDSSVPSPPSKRDDEDEELNEDTLVARKERREEKKKSDDDENEHIDTEDGDVFRKRRSDSTSIKSSDGTTKPPAKHARKSNEVARLLNDLTAGNCSWQYMAERQQKSISKGVKGLDNNMNNKKPLRLDERKQMKIKKNNHKMHRQLSVSESSGEEEKLVQDKDSSDDIAEREENFVSEQYEAKQRRIDSDSVSLFLCLIKKILKMSSSLDISDLSFRTYNLMNDSEVKRLDEADDDNQKKIVMKAKSKYVKKNESSNDEEEENTDKEFQPPPLPKPRKLAAPTKKTPAALSSMAPKVVTNKDKNVKTTSTAAVSSKAVGKRNAKNSKETTTKIKEKLPKEKASRGRKPKKEPLDENSDNEVDSKNHDNDEIYFGLSDNEEDSDDEEQMAENKSVPKTATQKKTNEKKNEKKASVSKGLSKKASEPIKEKMTRKTASKTTKKGKKDSASDDSDDNVSITEDNEESTVMEDWTGGVGDPELCEDENCKRPKDMNIFWVQCEKCDKWFHSMCVLGKNVEAMEDHWYCIDCE</sequence>
<dbReference type="GO" id="GO:0005634">
    <property type="term" value="C:nucleus"/>
    <property type="evidence" value="ECO:0007669"/>
    <property type="project" value="UniProtKB-SubCell"/>
</dbReference>